<proteinExistence type="predicted"/>
<dbReference type="SMART" id="SM00116">
    <property type="entry name" value="CBS"/>
    <property type="match status" value="2"/>
</dbReference>
<dbReference type="EMBL" id="WTYS01000001">
    <property type="protein sequence ID" value="MXO57259.1"/>
    <property type="molecule type" value="Genomic_DNA"/>
</dbReference>
<keyword evidence="1 2" id="KW-0129">CBS domain</keyword>
<dbReference type="Pfam" id="PF00571">
    <property type="entry name" value="CBS"/>
    <property type="match status" value="2"/>
</dbReference>
<dbReference type="RefSeq" id="WP_160598365.1">
    <property type="nucleotide sequence ID" value="NZ_WTYS01000001.1"/>
</dbReference>
<sequence>MKVRDAMHENAVWIAPDMQLPDIAKIMREQDVGALPVGENDKLIGMVTDRDVVVRGFDEARDPIHLTARDVMSEPILFCSEEADLEQAAHLMEKHKVRRLPVISEARRMVGMLSIGDLAAASSPALCNETMQAVSAHHA</sequence>
<evidence type="ECO:0000256" key="2">
    <source>
        <dbReference type="PROSITE-ProRule" id="PRU00703"/>
    </source>
</evidence>
<feature type="domain" description="CBS" evidence="3">
    <location>
        <begin position="72"/>
        <end position="130"/>
    </location>
</feature>
<dbReference type="OrthoDB" id="9807125at2"/>
<dbReference type="PROSITE" id="PS51371">
    <property type="entry name" value="CBS"/>
    <property type="match status" value="2"/>
</dbReference>
<organism evidence="4 5">
    <name type="scientific">Pontixanthobacter gangjinensis</name>
    <dbReference type="NCBI Taxonomy" id="1028742"/>
    <lineage>
        <taxon>Bacteria</taxon>
        <taxon>Pseudomonadati</taxon>
        <taxon>Pseudomonadota</taxon>
        <taxon>Alphaproteobacteria</taxon>
        <taxon>Sphingomonadales</taxon>
        <taxon>Erythrobacteraceae</taxon>
        <taxon>Pontixanthobacter</taxon>
    </lineage>
</organism>
<keyword evidence="5" id="KW-1185">Reference proteome</keyword>
<dbReference type="InterPro" id="IPR051257">
    <property type="entry name" value="Diverse_CBS-Domain"/>
</dbReference>
<gene>
    <name evidence="4" type="ORF">GRI36_10235</name>
</gene>
<evidence type="ECO:0000313" key="5">
    <source>
        <dbReference type="Proteomes" id="UP000468943"/>
    </source>
</evidence>
<evidence type="ECO:0000256" key="1">
    <source>
        <dbReference type="ARBA" id="ARBA00023122"/>
    </source>
</evidence>
<dbReference type="InterPro" id="IPR000644">
    <property type="entry name" value="CBS_dom"/>
</dbReference>
<dbReference type="CDD" id="cd04622">
    <property type="entry name" value="CBS_pair_HRP1_like"/>
    <property type="match status" value="1"/>
</dbReference>
<dbReference type="PANTHER" id="PTHR43080:SF2">
    <property type="entry name" value="CBS DOMAIN-CONTAINING PROTEIN"/>
    <property type="match status" value="1"/>
</dbReference>
<dbReference type="InterPro" id="IPR046342">
    <property type="entry name" value="CBS_dom_sf"/>
</dbReference>
<evidence type="ECO:0000259" key="3">
    <source>
        <dbReference type="PROSITE" id="PS51371"/>
    </source>
</evidence>
<feature type="domain" description="CBS" evidence="3">
    <location>
        <begin position="7"/>
        <end position="63"/>
    </location>
</feature>
<evidence type="ECO:0000313" key="4">
    <source>
        <dbReference type="EMBL" id="MXO57259.1"/>
    </source>
</evidence>
<dbReference type="SUPFAM" id="SSF54631">
    <property type="entry name" value="CBS-domain pair"/>
    <property type="match status" value="1"/>
</dbReference>
<dbReference type="AlphaFoldDB" id="A0A6I4SNP9"/>
<protein>
    <submittedName>
        <fullName evidence="4">CBS domain-containing protein</fullName>
    </submittedName>
</protein>
<comment type="caution">
    <text evidence="4">The sequence shown here is derived from an EMBL/GenBank/DDBJ whole genome shotgun (WGS) entry which is preliminary data.</text>
</comment>
<reference evidence="4 5" key="1">
    <citation type="submission" date="2019-12" db="EMBL/GenBank/DDBJ databases">
        <title>Genomic-based taxomic classification of the family Erythrobacteraceae.</title>
        <authorList>
            <person name="Xu L."/>
        </authorList>
    </citation>
    <scope>NUCLEOTIDE SEQUENCE [LARGE SCALE GENOMIC DNA]</scope>
    <source>
        <strain evidence="4 5">JCM 17802</strain>
    </source>
</reference>
<accession>A0A6I4SNP9</accession>
<dbReference type="Proteomes" id="UP000468943">
    <property type="component" value="Unassembled WGS sequence"/>
</dbReference>
<dbReference type="PANTHER" id="PTHR43080">
    <property type="entry name" value="CBS DOMAIN-CONTAINING PROTEIN CBSX3, MITOCHONDRIAL"/>
    <property type="match status" value="1"/>
</dbReference>
<dbReference type="Gene3D" id="3.10.580.10">
    <property type="entry name" value="CBS-domain"/>
    <property type="match status" value="1"/>
</dbReference>
<name>A0A6I4SNP9_9SPHN</name>